<dbReference type="GO" id="GO:0016758">
    <property type="term" value="F:hexosyltransferase activity"/>
    <property type="evidence" value="ECO:0007669"/>
    <property type="project" value="InterPro"/>
</dbReference>
<reference evidence="11" key="1">
    <citation type="submission" date="2021-11" db="EMBL/GenBank/DDBJ databases">
        <authorList>
            <person name="Schell T."/>
        </authorList>
    </citation>
    <scope>NUCLEOTIDE SEQUENCE</scope>
    <source>
        <strain evidence="11">M5</strain>
    </source>
</reference>
<gene>
    <name evidence="11" type="ORF">DGAL_LOCUS8719</name>
</gene>
<dbReference type="Proteomes" id="UP000789390">
    <property type="component" value="Unassembled WGS sequence"/>
</dbReference>
<name>A0A8J2RJ12_9CRUS</name>
<evidence type="ECO:0000256" key="4">
    <source>
        <dbReference type="ARBA" id="ARBA00022679"/>
    </source>
</evidence>
<keyword evidence="3 10" id="KW-0328">Glycosyltransferase</keyword>
<comment type="caution">
    <text evidence="11">The sequence shown here is derived from an EMBL/GenBank/DDBJ whole genome shotgun (WGS) entry which is preliminary data.</text>
</comment>
<dbReference type="SUPFAM" id="SSF53448">
    <property type="entry name" value="Nucleotide-diphospho-sugar transferases"/>
    <property type="match status" value="1"/>
</dbReference>
<dbReference type="PANTHER" id="PTHR11214:SF349">
    <property type="entry name" value="BETA-1,3-GALACTOSYLTRANSFERASE BRN"/>
    <property type="match status" value="1"/>
</dbReference>
<keyword evidence="7 10" id="KW-1133">Transmembrane helix</keyword>
<evidence type="ECO:0000256" key="6">
    <source>
        <dbReference type="ARBA" id="ARBA00022968"/>
    </source>
</evidence>
<keyword evidence="8 10" id="KW-0333">Golgi apparatus</keyword>
<evidence type="ECO:0000256" key="2">
    <source>
        <dbReference type="ARBA" id="ARBA00008661"/>
    </source>
</evidence>
<evidence type="ECO:0000256" key="5">
    <source>
        <dbReference type="ARBA" id="ARBA00022692"/>
    </source>
</evidence>
<evidence type="ECO:0000313" key="11">
    <source>
        <dbReference type="EMBL" id="CAH0105660.1"/>
    </source>
</evidence>
<comment type="similarity">
    <text evidence="2 10">Belongs to the glycosyltransferase 31 family.</text>
</comment>
<keyword evidence="12" id="KW-1185">Reference proteome</keyword>
<dbReference type="EC" id="2.4.1.-" evidence="10"/>
<dbReference type="InterPro" id="IPR002659">
    <property type="entry name" value="Glyco_trans_31"/>
</dbReference>
<keyword evidence="6 10" id="KW-0735">Signal-anchor</keyword>
<dbReference type="Gene3D" id="3.90.550.50">
    <property type="match status" value="1"/>
</dbReference>
<evidence type="ECO:0000313" key="12">
    <source>
        <dbReference type="Proteomes" id="UP000789390"/>
    </source>
</evidence>
<feature type="transmembrane region" description="Helical" evidence="10">
    <location>
        <begin position="43"/>
        <end position="64"/>
    </location>
</feature>
<protein>
    <recommendedName>
        <fullName evidence="10">Hexosyltransferase</fullName>
        <ecNumber evidence="10">2.4.1.-</ecNumber>
    </recommendedName>
</protein>
<dbReference type="PANTHER" id="PTHR11214">
    <property type="entry name" value="BETA-1,3-N-ACETYLGLUCOSAMINYLTRANSFERASE"/>
    <property type="match status" value="1"/>
</dbReference>
<dbReference type="InterPro" id="IPR029044">
    <property type="entry name" value="Nucleotide-diphossugar_trans"/>
</dbReference>
<dbReference type="Pfam" id="PF01762">
    <property type="entry name" value="Galactosyl_T"/>
    <property type="match status" value="2"/>
</dbReference>
<keyword evidence="5 10" id="KW-0812">Transmembrane</keyword>
<dbReference type="GO" id="GO:0008194">
    <property type="term" value="F:UDP-glycosyltransferase activity"/>
    <property type="evidence" value="ECO:0007669"/>
    <property type="project" value="TreeGrafter"/>
</dbReference>
<evidence type="ECO:0000256" key="3">
    <source>
        <dbReference type="ARBA" id="ARBA00022676"/>
    </source>
</evidence>
<proteinExistence type="inferred from homology"/>
<evidence type="ECO:0000256" key="10">
    <source>
        <dbReference type="RuleBase" id="RU363063"/>
    </source>
</evidence>
<evidence type="ECO:0000256" key="1">
    <source>
        <dbReference type="ARBA" id="ARBA00004323"/>
    </source>
</evidence>
<evidence type="ECO:0000256" key="7">
    <source>
        <dbReference type="ARBA" id="ARBA00022989"/>
    </source>
</evidence>
<dbReference type="EMBL" id="CAKKLH010000192">
    <property type="protein sequence ID" value="CAH0105660.1"/>
    <property type="molecule type" value="Genomic_DNA"/>
</dbReference>
<dbReference type="AlphaFoldDB" id="A0A8J2RJ12"/>
<comment type="subcellular location">
    <subcellularLocation>
        <location evidence="1 10">Golgi apparatus membrane</location>
        <topology evidence="1 10">Single-pass type II membrane protein</topology>
    </subcellularLocation>
</comment>
<keyword evidence="9 10" id="KW-0472">Membrane</keyword>
<dbReference type="GO" id="GO:0006493">
    <property type="term" value="P:protein O-linked glycosylation"/>
    <property type="evidence" value="ECO:0007669"/>
    <property type="project" value="TreeGrafter"/>
</dbReference>
<evidence type="ECO:0000256" key="9">
    <source>
        <dbReference type="ARBA" id="ARBA00023136"/>
    </source>
</evidence>
<organism evidence="11 12">
    <name type="scientific">Daphnia galeata</name>
    <dbReference type="NCBI Taxonomy" id="27404"/>
    <lineage>
        <taxon>Eukaryota</taxon>
        <taxon>Metazoa</taxon>
        <taxon>Ecdysozoa</taxon>
        <taxon>Arthropoda</taxon>
        <taxon>Crustacea</taxon>
        <taxon>Branchiopoda</taxon>
        <taxon>Diplostraca</taxon>
        <taxon>Cladocera</taxon>
        <taxon>Anomopoda</taxon>
        <taxon>Daphniidae</taxon>
        <taxon>Daphnia</taxon>
    </lineage>
</organism>
<dbReference type="OrthoDB" id="5957813at2759"/>
<sequence length="412" mass="48127">MKTTCSSVNSAGSFMRGATSLQISMRILGKIWRLRRKFTTAPVKSIILATFLLIVIICSSYMGIFTHFQEKDYYTEFSYPLDVDLQPLVKDMAVGKVPSIKPINMFNYTYLKLCENKCSNNPKLLFVVKSALTHFEQRQAIRQTWGNQRRFSDVEIRRVFLLGTGFDPDIQRQIDLEDKMYSDIVQADFVDDYRNNTLKTMSGFKWAVEHCPSVQFVAFSDDDMYVSTKNLLRFIRNPSNYPEEEPLPRIVQGIEHRERSLKQEIVSATLEEEEEEIHDFSNLNQDSKLYAGYVFHSPPQRHQPSKWYVSLEEYPYHLWPPYVTAGAYVVSREALLELYYGSFYTKYFRFDDIFLSLVALKVNIEPVHCPEFYFWKKSYSKDGYRNVIASHGYGNPNELRNVWNEQKSAGHA</sequence>
<keyword evidence="4" id="KW-0808">Transferase</keyword>
<accession>A0A8J2RJ12</accession>
<evidence type="ECO:0000256" key="8">
    <source>
        <dbReference type="ARBA" id="ARBA00023034"/>
    </source>
</evidence>
<dbReference type="GO" id="GO:0000139">
    <property type="term" value="C:Golgi membrane"/>
    <property type="evidence" value="ECO:0007669"/>
    <property type="project" value="UniProtKB-SubCell"/>
</dbReference>